<gene>
    <name evidence="1" type="ORF">WA1_41855</name>
</gene>
<name>A0A139WV45_9CYAN</name>
<sequence>MVAFQHYYWQKFDPYCPKKQKRKSILHKLFYSYKPQLEIFNYVKVDAMFHKIWVKAVFVAF</sequence>
<dbReference type="EMBL" id="ANNX02000047">
    <property type="protein sequence ID" value="KYC36274.1"/>
    <property type="molecule type" value="Genomic_DNA"/>
</dbReference>
<accession>A0A139WV45</accession>
<evidence type="ECO:0000313" key="2">
    <source>
        <dbReference type="Proteomes" id="UP000076925"/>
    </source>
</evidence>
<evidence type="ECO:0000313" key="1">
    <source>
        <dbReference type="EMBL" id="KYC36274.1"/>
    </source>
</evidence>
<organism evidence="1 2">
    <name type="scientific">Scytonema hofmannii PCC 7110</name>
    <dbReference type="NCBI Taxonomy" id="128403"/>
    <lineage>
        <taxon>Bacteria</taxon>
        <taxon>Bacillati</taxon>
        <taxon>Cyanobacteriota</taxon>
        <taxon>Cyanophyceae</taxon>
        <taxon>Nostocales</taxon>
        <taxon>Scytonemataceae</taxon>
        <taxon>Scytonema</taxon>
    </lineage>
</organism>
<protein>
    <submittedName>
        <fullName evidence="1">Uncharacterized protein</fullName>
    </submittedName>
</protein>
<keyword evidence="2" id="KW-1185">Reference proteome</keyword>
<dbReference type="Proteomes" id="UP000076925">
    <property type="component" value="Unassembled WGS sequence"/>
</dbReference>
<proteinExistence type="predicted"/>
<comment type="caution">
    <text evidence="1">The sequence shown here is derived from an EMBL/GenBank/DDBJ whole genome shotgun (WGS) entry which is preliminary data.</text>
</comment>
<dbReference type="AlphaFoldDB" id="A0A139WV45"/>
<reference evidence="1 2" key="1">
    <citation type="journal article" date="2013" name="Genome Biol. Evol.">
        <title>Genomes of Stigonematalean cyanobacteria (subsection V) and the evolution of oxygenic photosynthesis from prokaryotes to plastids.</title>
        <authorList>
            <person name="Dagan T."/>
            <person name="Roettger M."/>
            <person name="Stucken K."/>
            <person name="Landan G."/>
            <person name="Koch R."/>
            <person name="Major P."/>
            <person name="Gould S.B."/>
            <person name="Goremykin V.V."/>
            <person name="Rippka R."/>
            <person name="Tandeau de Marsac N."/>
            <person name="Gugger M."/>
            <person name="Lockhart P.J."/>
            <person name="Allen J.F."/>
            <person name="Brune I."/>
            <person name="Maus I."/>
            <person name="Puhler A."/>
            <person name="Martin W.F."/>
        </authorList>
    </citation>
    <scope>NUCLEOTIDE SEQUENCE [LARGE SCALE GENOMIC DNA]</scope>
    <source>
        <strain evidence="1 2">PCC 7110</strain>
    </source>
</reference>